<dbReference type="Pfam" id="PF11112">
    <property type="entry name" value="PyocinActivator"/>
    <property type="match status" value="1"/>
</dbReference>
<feature type="compositionally biased region" description="Polar residues" evidence="1">
    <location>
        <begin position="8"/>
        <end position="24"/>
    </location>
</feature>
<dbReference type="Proteomes" id="UP001255416">
    <property type="component" value="Unassembled WGS sequence"/>
</dbReference>
<feature type="region of interest" description="Disordered" evidence="1">
    <location>
        <begin position="1"/>
        <end position="29"/>
    </location>
</feature>
<feature type="non-terminal residue" evidence="2">
    <location>
        <position position="1"/>
    </location>
</feature>
<gene>
    <name evidence="2" type="ORF">QO231_21615</name>
</gene>
<organism evidence="2 3">
    <name type="scientific">Sedimentitalea todarodis</name>
    <dbReference type="NCBI Taxonomy" id="1631240"/>
    <lineage>
        <taxon>Bacteria</taxon>
        <taxon>Pseudomonadati</taxon>
        <taxon>Pseudomonadota</taxon>
        <taxon>Alphaproteobacteria</taxon>
        <taxon>Rhodobacterales</taxon>
        <taxon>Paracoccaceae</taxon>
        <taxon>Sedimentitalea</taxon>
    </lineage>
</organism>
<proteinExistence type="predicted"/>
<sequence length="187" mass="20632">HSNKRPTKTNPAISRLSASPTPGNATRYPNVAHGVRETCIDPGLRRNSHEGLLTETCTLLSRLSSTKQPHSRRSPPPVPVDLRLIPADFGADTLICEAAMNTLFLLMAQYDACAIVPAETVCQDYFSHLTLAKFLRKIGSGDIDLPLTRSEKSQKSARGIHIQDLAEYLDRRRALALSEARAFQERA</sequence>
<name>A0ABU3VJX6_9RHOB</name>
<dbReference type="InterPro" id="IPR020518">
    <property type="entry name" value="Tscrpt_reg_PrtN"/>
</dbReference>
<dbReference type="RefSeq" id="WP_316781518.1">
    <property type="nucleotide sequence ID" value="NZ_JASMWN010000023.1"/>
</dbReference>
<protein>
    <submittedName>
        <fullName evidence="2">Pyocin activator PrtN family protein</fullName>
    </submittedName>
</protein>
<dbReference type="EMBL" id="JASMWN010000023">
    <property type="protein sequence ID" value="MDU9006435.1"/>
    <property type="molecule type" value="Genomic_DNA"/>
</dbReference>
<evidence type="ECO:0000256" key="1">
    <source>
        <dbReference type="SAM" id="MobiDB-lite"/>
    </source>
</evidence>
<evidence type="ECO:0000313" key="3">
    <source>
        <dbReference type="Proteomes" id="UP001255416"/>
    </source>
</evidence>
<accession>A0ABU3VJX6</accession>
<comment type="caution">
    <text evidence="2">The sequence shown here is derived from an EMBL/GenBank/DDBJ whole genome shotgun (WGS) entry which is preliminary data.</text>
</comment>
<reference evidence="3" key="1">
    <citation type="submission" date="2023-05" db="EMBL/GenBank/DDBJ databases">
        <title>Sedimentitalea sp. nov. JM2-8.</title>
        <authorList>
            <person name="Huang J."/>
        </authorList>
    </citation>
    <scope>NUCLEOTIDE SEQUENCE [LARGE SCALE GENOMIC DNA]</scope>
    <source>
        <strain evidence="3">KHS03</strain>
    </source>
</reference>
<keyword evidence="3" id="KW-1185">Reference proteome</keyword>
<evidence type="ECO:0000313" key="2">
    <source>
        <dbReference type="EMBL" id="MDU9006435.1"/>
    </source>
</evidence>